<dbReference type="AlphaFoldDB" id="A0A517NVZ9"/>
<name>A0A517NVZ9_9BACT</name>
<dbReference type="Gene3D" id="2.30.42.10">
    <property type="match status" value="1"/>
</dbReference>
<keyword evidence="6" id="KW-0732">Signal</keyword>
<feature type="domain" description="PDZ" evidence="7">
    <location>
        <begin position="289"/>
        <end position="360"/>
    </location>
</feature>
<evidence type="ECO:0000313" key="8">
    <source>
        <dbReference type="EMBL" id="QDT11278.1"/>
    </source>
</evidence>
<dbReference type="GO" id="GO:0006508">
    <property type="term" value="P:proteolysis"/>
    <property type="evidence" value="ECO:0007669"/>
    <property type="project" value="UniProtKB-KW"/>
</dbReference>
<dbReference type="SMART" id="SM00245">
    <property type="entry name" value="TSPc"/>
    <property type="match status" value="1"/>
</dbReference>
<dbReference type="InterPro" id="IPR004447">
    <property type="entry name" value="Peptidase_S41A"/>
</dbReference>
<dbReference type="NCBIfam" id="TIGR00225">
    <property type="entry name" value="prc"/>
    <property type="match status" value="1"/>
</dbReference>
<dbReference type="OrthoDB" id="9812068at2"/>
<dbReference type="PROSITE" id="PS50106">
    <property type="entry name" value="PDZ"/>
    <property type="match status" value="1"/>
</dbReference>
<dbReference type="Pfam" id="PF17804">
    <property type="entry name" value="TSP_NTD"/>
    <property type="match status" value="1"/>
</dbReference>
<evidence type="ECO:0000256" key="2">
    <source>
        <dbReference type="ARBA" id="ARBA00022670"/>
    </source>
</evidence>
<evidence type="ECO:0000259" key="7">
    <source>
        <dbReference type="PROSITE" id="PS50106"/>
    </source>
</evidence>
<evidence type="ECO:0000256" key="4">
    <source>
        <dbReference type="ARBA" id="ARBA00022825"/>
    </source>
</evidence>
<keyword evidence="4 5" id="KW-0720">Serine protease</keyword>
<reference evidence="8 9" key="1">
    <citation type="submission" date="2019-02" db="EMBL/GenBank/DDBJ databases">
        <title>Deep-cultivation of Planctomycetes and their phenomic and genomic characterization uncovers novel biology.</title>
        <authorList>
            <person name="Wiegand S."/>
            <person name="Jogler M."/>
            <person name="Boedeker C."/>
            <person name="Pinto D."/>
            <person name="Vollmers J."/>
            <person name="Rivas-Marin E."/>
            <person name="Kohn T."/>
            <person name="Peeters S.H."/>
            <person name="Heuer A."/>
            <person name="Rast P."/>
            <person name="Oberbeckmann S."/>
            <person name="Bunk B."/>
            <person name="Jeske O."/>
            <person name="Meyerdierks A."/>
            <person name="Storesund J.E."/>
            <person name="Kallscheuer N."/>
            <person name="Luecker S."/>
            <person name="Lage O.M."/>
            <person name="Pohl T."/>
            <person name="Merkel B.J."/>
            <person name="Hornburger P."/>
            <person name="Mueller R.-W."/>
            <person name="Bruemmer F."/>
            <person name="Labrenz M."/>
            <person name="Spormann A.M."/>
            <person name="Op den Camp H."/>
            <person name="Overmann J."/>
            <person name="Amann R."/>
            <person name="Jetten M.S.M."/>
            <person name="Mascher T."/>
            <person name="Medema M.H."/>
            <person name="Devos D.P."/>
            <person name="Kaster A.-K."/>
            <person name="Ovreas L."/>
            <person name="Rohde M."/>
            <person name="Galperin M.Y."/>
            <person name="Jogler C."/>
        </authorList>
    </citation>
    <scope>NUCLEOTIDE SEQUENCE [LARGE SCALE GENOMIC DNA]</scope>
    <source>
        <strain evidence="8 9">K23_9</strain>
    </source>
</reference>
<evidence type="ECO:0000256" key="3">
    <source>
        <dbReference type="ARBA" id="ARBA00022801"/>
    </source>
</evidence>
<evidence type="ECO:0000313" key="9">
    <source>
        <dbReference type="Proteomes" id="UP000319817"/>
    </source>
</evidence>
<accession>A0A517NVZ9</accession>
<gene>
    <name evidence="8" type="primary">prc</name>
    <name evidence="8" type="ORF">K239x_32720</name>
</gene>
<dbReference type="InterPro" id="IPR029045">
    <property type="entry name" value="ClpP/crotonase-like_dom_sf"/>
</dbReference>
<protein>
    <submittedName>
        <fullName evidence="8">Tail-specific protease</fullName>
        <ecNumber evidence="8">3.4.21.102</ecNumber>
    </submittedName>
</protein>
<dbReference type="InterPro" id="IPR036034">
    <property type="entry name" value="PDZ_sf"/>
</dbReference>
<evidence type="ECO:0000256" key="1">
    <source>
        <dbReference type="ARBA" id="ARBA00009179"/>
    </source>
</evidence>
<keyword evidence="2 5" id="KW-0645">Protease</keyword>
<keyword evidence="3 5" id="KW-0378">Hydrolase</keyword>
<dbReference type="InterPro" id="IPR001478">
    <property type="entry name" value="PDZ"/>
</dbReference>
<dbReference type="EMBL" id="CP036526">
    <property type="protein sequence ID" value="QDT11278.1"/>
    <property type="molecule type" value="Genomic_DNA"/>
</dbReference>
<dbReference type="Pfam" id="PF00595">
    <property type="entry name" value="PDZ"/>
    <property type="match status" value="1"/>
</dbReference>
<dbReference type="Pfam" id="PF11818">
    <property type="entry name" value="DUF3340"/>
    <property type="match status" value="1"/>
</dbReference>
<dbReference type="EC" id="3.4.21.102" evidence="8"/>
<dbReference type="InterPro" id="IPR020992">
    <property type="entry name" value="Tail_Prtase_C"/>
</dbReference>
<dbReference type="GO" id="GO:0004252">
    <property type="term" value="F:serine-type endopeptidase activity"/>
    <property type="evidence" value="ECO:0007669"/>
    <property type="project" value="UniProtKB-EC"/>
</dbReference>
<dbReference type="Pfam" id="PF03572">
    <property type="entry name" value="Peptidase_S41"/>
    <property type="match status" value="1"/>
</dbReference>
<dbReference type="SUPFAM" id="SSF50156">
    <property type="entry name" value="PDZ domain-like"/>
    <property type="match status" value="1"/>
</dbReference>
<dbReference type="CDD" id="cd06782">
    <property type="entry name" value="cpPDZ_CPP-like"/>
    <property type="match status" value="1"/>
</dbReference>
<dbReference type="InterPro" id="IPR040573">
    <property type="entry name" value="TSP_N"/>
</dbReference>
<dbReference type="FunFam" id="3.90.226.10:FF:000090">
    <property type="entry name" value="Tail-specific protease"/>
    <property type="match status" value="1"/>
</dbReference>
<feature type="signal peptide" evidence="6">
    <location>
        <begin position="1"/>
        <end position="27"/>
    </location>
</feature>
<dbReference type="Proteomes" id="UP000319817">
    <property type="component" value="Chromosome"/>
</dbReference>
<evidence type="ECO:0000256" key="5">
    <source>
        <dbReference type="RuleBase" id="RU004404"/>
    </source>
</evidence>
<dbReference type="SUPFAM" id="SSF52096">
    <property type="entry name" value="ClpP/crotonase"/>
    <property type="match status" value="1"/>
</dbReference>
<dbReference type="Gene3D" id="3.90.226.10">
    <property type="entry name" value="2-enoyl-CoA Hydratase, Chain A, domain 1"/>
    <property type="match status" value="1"/>
</dbReference>
<keyword evidence="9" id="KW-1185">Reference proteome</keyword>
<organism evidence="8 9">
    <name type="scientific">Stieleria marina</name>
    <dbReference type="NCBI Taxonomy" id="1930275"/>
    <lineage>
        <taxon>Bacteria</taxon>
        <taxon>Pseudomonadati</taxon>
        <taxon>Planctomycetota</taxon>
        <taxon>Planctomycetia</taxon>
        <taxon>Pirellulales</taxon>
        <taxon>Pirellulaceae</taxon>
        <taxon>Stieleria</taxon>
    </lineage>
</organism>
<comment type="similarity">
    <text evidence="1 5">Belongs to the peptidase S41A family.</text>
</comment>
<dbReference type="PANTHER" id="PTHR32060:SF22">
    <property type="entry name" value="CARBOXYL-TERMINAL-PROCESSING PEPTIDASE 3, CHLOROPLASTIC"/>
    <property type="match status" value="1"/>
</dbReference>
<dbReference type="PANTHER" id="PTHR32060">
    <property type="entry name" value="TAIL-SPECIFIC PROTEASE"/>
    <property type="match status" value="1"/>
</dbReference>
<dbReference type="CDD" id="cd07560">
    <property type="entry name" value="Peptidase_S41_CPP"/>
    <property type="match status" value="1"/>
</dbReference>
<dbReference type="InterPro" id="IPR005151">
    <property type="entry name" value="Tail-specific_protease"/>
</dbReference>
<dbReference type="GO" id="GO:0007165">
    <property type="term" value="P:signal transduction"/>
    <property type="evidence" value="ECO:0007669"/>
    <property type="project" value="TreeGrafter"/>
</dbReference>
<sequence precursor="true">MDCHRRPFLPAAVLSALLAFAVGQECAAQVAPPLPAQPPVGPAATIEIEPALQPAPPAVAKVERPPISFNAVPSPRDGIVARLVASLMPRHHISSVELNDENAKRALDLFIDSLDPLKLYFYQSDVDEFQPFATRIDDMVRAGDLSLAYDIFRRFTFRVDERVAVAQQLLKSDFDFSRDETIIIDPDSASYAKTPAEARDRWRRQIKYALLDMKEQAESAKKKKAEGDDVAEITEVDPIERLQRRYDRYARRWKQTDSDDLLEMYLTAVTMSYDPHSTYMSPGTLDDFQIQMRLNLEGIGAALREKEGNTSVTSVIPGGAADKHGKLKPDDVIVSVGQGEDGEMVDIVEMPLQDVVDLIRGNKGTLVRLGVKPGGSGTLVVYKIIRARVELEESAARGEVLEHRLGNGPVKKIGFITLPSFYLDMEGARQQKANFRSSTRDVNRIIEEFKTKGVDGIVLDLSKNGGGSLTEAINLTGLFINRGPVVQVKDSNGQVQQYADDDVGTAWDGPLVVLCSKFSASASEIFAGAIQDYKRGIIVGDPASHGKGTVQTLMDIGQQLFQNNRNNYGALKVTLQQFYLPDGESTQRHGVAADLVLPSITQKMDVGEGDLKYALDHDRVSSTRHDVYSMVPADLLGELRKNSQQRVAADKEFVDLIRRVDLYVAQKEQSTVSLNEEKFMKRRAELDAQKEDEKEGEELQKTQDEIFRDTFYNREVINVAHEYINGLQKQNLARAN</sequence>
<dbReference type="RefSeq" id="WP_145419145.1">
    <property type="nucleotide sequence ID" value="NZ_CP036526.1"/>
</dbReference>
<dbReference type="SMART" id="SM00228">
    <property type="entry name" value="PDZ"/>
    <property type="match status" value="1"/>
</dbReference>
<evidence type="ECO:0000256" key="6">
    <source>
        <dbReference type="SAM" id="SignalP"/>
    </source>
</evidence>
<dbReference type="GO" id="GO:0030288">
    <property type="term" value="C:outer membrane-bounded periplasmic space"/>
    <property type="evidence" value="ECO:0007669"/>
    <property type="project" value="TreeGrafter"/>
</dbReference>
<proteinExistence type="inferred from homology"/>
<feature type="chain" id="PRO_5021803057" evidence="6">
    <location>
        <begin position="28"/>
        <end position="736"/>
    </location>
</feature>